<evidence type="ECO:0000256" key="5">
    <source>
        <dbReference type="ARBA" id="ARBA00022741"/>
    </source>
</evidence>
<evidence type="ECO:0000256" key="2">
    <source>
        <dbReference type="ARBA" id="ARBA00022448"/>
    </source>
</evidence>
<gene>
    <name evidence="10" type="ORF">SAMN05216529_106199</name>
</gene>
<dbReference type="InterPro" id="IPR027417">
    <property type="entry name" value="P-loop_NTPase"/>
</dbReference>
<evidence type="ECO:0000313" key="11">
    <source>
        <dbReference type="Proteomes" id="UP000254051"/>
    </source>
</evidence>
<dbReference type="InterPro" id="IPR003593">
    <property type="entry name" value="AAA+_ATPase"/>
</dbReference>
<evidence type="ECO:0000256" key="1">
    <source>
        <dbReference type="ARBA" id="ARBA00004202"/>
    </source>
</evidence>
<dbReference type="OrthoDB" id="9771863at2"/>
<dbReference type="Proteomes" id="UP000254051">
    <property type="component" value="Unassembled WGS sequence"/>
</dbReference>
<keyword evidence="6 10" id="KW-0067">ATP-binding</keyword>
<dbReference type="AlphaFoldDB" id="A0A315ZXZ8"/>
<evidence type="ECO:0000256" key="8">
    <source>
        <dbReference type="ARBA" id="ARBA00023136"/>
    </source>
</evidence>
<dbReference type="PROSITE" id="PS50893">
    <property type="entry name" value="ABC_TRANSPORTER_2"/>
    <property type="match status" value="2"/>
</dbReference>
<evidence type="ECO:0000313" key="10">
    <source>
        <dbReference type="EMBL" id="SUQ14506.1"/>
    </source>
</evidence>
<keyword evidence="3" id="KW-1003">Cell membrane</keyword>
<dbReference type="InterPro" id="IPR003439">
    <property type="entry name" value="ABC_transporter-like_ATP-bd"/>
</dbReference>
<dbReference type="PANTHER" id="PTHR43790">
    <property type="entry name" value="CARBOHYDRATE TRANSPORT ATP-BINDING PROTEIN MG119-RELATED"/>
    <property type="match status" value="1"/>
</dbReference>
<dbReference type="Gene3D" id="3.40.50.300">
    <property type="entry name" value="P-loop containing nucleotide triphosphate hydrolases"/>
    <property type="match status" value="2"/>
</dbReference>
<accession>A0A315ZXZ8</accession>
<dbReference type="SUPFAM" id="SSF52540">
    <property type="entry name" value="P-loop containing nucleoside triphosphate hydrolases"/>
    <property type="match status" value="2"/>
</dbReference>
<evidence type="ECO:0000256" key="4">
    <source>
        <dbReference type="ARBA" id="ARBA00022737"/>
    </source>
</evidence>
<evidence type="ECO:0000259" key="9">
    <source>
        <dbReference type="PROSITE" id="PS50893"/>
    </source>
</evidence>
<evidence type="ECO:0000256" key="6">
    <source>
        <dbReference type="ARBA" id="ARBA00022840"/>
    </source>
</evidence>
<dbReference type="SMART" id="SM00382">
    <property type="entry name" value="AAA"/>
    <property type="match status" value="2"/>
</dbReference>
<keyword evidence="8" id="KW-0472">Membrane</keyword>
<keyword evidence="5" id="KW-0547">Nucleotide-binding</keyword>
<comment type="subcellular location">
    <subcellularLocation>
        <location evidence="1">Cell membrane</location>
        <topology evidence="1">Peripheral membrane protein</topology>
    </subcellularLocation>
</comment>
<dbReference type="GO" id="GO:0005524">
    <property type="term" value="F:ATP binding"/>
    <property type="evidence" value="ECO:0007669"/>
    <property type="project" value="UniProtKB-KW"/>
</dbReference>
<dbReference type="Pfam" id="PF00005">
    <property type="entry name" value="ABC_tran"/>
    <property type="match status" value="2"/>
</dbReference>
<dbReference type="EMBL" id="UHJJ01000006">
    <property type="protein sequence ID" value="SUQ14506.1"/>
    <property type="molecule type" value="Genomic_DNA"/>
</dbReference>
<evidence type="ECO:0000256" key="7">
    <source>
        <dbReference type="ARBA" id="ARBA00022967"/>
    </source>
</evidence>
<dbReference type="InterPro" id="IPR050107">
    <property type="entry name" value="ABC_carbohydrate_import_ATPase"/>
</dbReference>
<dbReference type="CDD" id="cd03215">
    <property type="entry name" value="ABC_Carb_Monos_II"/>
    <property type="match status" value="1"/>
</dbReference>
<evidence type="ECO:0000256" key="3">
    <source>
        <dbReference type="ARBA" id="ARBA00022475"/>
    </source>
</evidence>
<keyword evidence="7" id="KW-1278">Translocase</keyword>
<keyword evidence="2" id="KW-0813">Transport</keyword>
<feature type="domain" description="ABC transporter" evidence="9">
    <location>
        <begin position="9"/>
        <end position="242"/>
    </location>
</feature>
<dbReference type="CDD" id="cd03216">
    <property type="entry name" value="ABC_Carb_Monos_I"/>
    <property type="match status" value="1"/>
</dbReference>
<dbReference type="FunFam" id="3.40.50.300:FF:000127">
    <property type="entry name" value="Ribose import ATP-binding protein RbsA"/>
    <property type="match status" value="1"/>
</dbReference>
<feature type="domain" description="ABC transporter" evidence="9">
    <location>
        <begin position="259"/>
        <end position="510"/>
    </location>
</feature>
<name>A0A315ZXZ8_9FIRM</name>
<dbReference type="GO" id="GO:0016887">
    <property type="term" value="F:ATP hydrolysis activity"/>
    <property type="evidence" value="ECO:0007669"/>
    <property type="project" value="InterPro"/>
</dbReference>
<organism evidence="10 11">
    <name type="scientific">Faecalicatena contorta</name>
    <dbReference type="NCBI Taxonomy" id="39482"/>
    <lineage>
        <taxon>Bacteria</taxon>
        <taxon>Bacillati</taxon>
        <taxon>Bacillota</taxon>
        <taxon>Clostridia</taxon>
        <taxon>Lachnospirales</taxon>
        <taxon>Lachnospiraceae</taxon>
        <taxon>Faecalicatena</taxon>
    </lineage>
</organism>
<reference evidence="11" key="1">
    <citation type="submission" date="2017-07" db="EMBL/GenBank/DDBJ databases">
        <authorList>
            <person name="Varghese N."/>
            <person name="Submissions S."/>
        </authorList>
    </citation>
    <scope>NUCLEOTIDE SEQUENCE [LARGE SCALE GENOMIC DNA]</scope>
    <source>
        <strain evidence="11">NLAE-zl-C134</strain>
    </source>
</reference>
<protein>
    <submittedName>
        <fullName evidence="10">Nucleoside ABC transporter ATP-binding protein</fullName>
    </submittedName>
</protein>
<proteinExistence type="predicted"/>
<keyword evidence="11" id="KW-1185">Reference proteome</keyword>
<dbReference type="PANTHER" id="PTHR43790:SF9">
    <property type="entry name" value="GALACTOFURANOSE TRANSPORTER ATP-BINDING PROTEIN YTFR"/>
    <property type="match status" value="1"/>
</dbReference>
<sequence length="518" mass="56798">MGETTDYAVKMHHVTKTFGKVVANKDVDLELRNGEILALLGENGSGKTTLMNMLSGIYFPDYGEIHIHGTPVTIRSPRDAFDLGIGMIHQHFKLVDVLTAAENIVLGLDGKVTVNRKELNKKVAELASRYGFEIDPSKKVYNMAVSEKQTVEILKVLYRGADILILDEPTAVLTPQETEKLFAVLRNMKADGKSIIIITHKLHEVLSISDRVAILRKGEYIGVVETSGTNQDQLTEMMVGRQISLEIERPQLERGEKRLKVVDLTCLNGDGIKALDNVSFSAYSGEILGVAGIAGSGQKELCEVIAGLYPTIGGAVLYTDEREDGPVKESILGLTPDQIVGKGISMAFVPEDRLGMGLVAGMDMTDNVMLRSYKNNKGLFVDRKTPKKVAEQLIEEMEIVTPGVETPVGRMSGGNVQKVLLGREIALSPSVLIVAYPVRGLDINSSYRIYDLLNEQKKKGVAVIFIGEDLDVLMELSDRVMVLCGGRVSGIVDPRKVTKEDIGLMMIQVNEQKEEEDV</sequence>
<keyword evidence="4" id="KW-0677">Repeat</keyword>
<dbReference type="GO" id="GO:0005886">
    <property type="term" value="C:plasma membrane"/>
    <property type="evidence" value="ECO:0007669"/>
    <property type="project" value="UniProtKB-SubCell"/>
</dbReference>